<dbReference type="AlphaFoldDB" id="A0A561ULI3"/>
<dbReference type="SUPFAM" id="SSF52833">
    <property type="entry name" value="Thioredoxin-like"/>
    <property type="match status" value="1"/>
</dbReference>
<dbReference type="RefSeq" id="WP_145906359.1">
    <property type="nucleotide sequence ID" value="NZ_BAAAMZ010000016.1"/>
</dbReference>
<proteinExistence type="predicted"/>
<organism evidence="2 3">
    <name type="scientific">Kitasatospora viridis</name>
    <dbReference type="NCBI Taxonomy" id="281105"/>
    <lineage>
        <taxon>Bacteria</taxon>
        <taxon>Bacillati</taxon>
        <taxon>Actinomycetota</taxon>
        <taxon>Actinomycetes</taxon>
        <taxon>Kitasatosporales</taxon>
        <taxon>Streptomycetaceae</taxon>
        <taxon>Kitasatospora</taxon>
    </lineage>
</organism>
<accession>A0A561ULI3</accession>
<evidence type="ECO:0000313" key="2">
    <source>
        <dbReference type="EMBL" id="TWG00232.1"/>
    </source>
</evidence>
<reference evidence="2 3" key="1">
    <citation type="submission" date="2019-06" db="EMBL/GenBank/DDBJ databases">
        <title>Sequencing the genomes of 1000 actinobacteria strains.</title>
        <authorList>
            <person name="Klenk H.-P."/>
        </authorList>
    </citation>
    <scope>NUCLEOTIDE SEQUENCE [LARGE SCALE GENOMIC DNA]</scope>
    <source>
        <strain evidence="2 3">DSM 44826</strain>
    </source>
</reference>
<dbReference type="Gene3D" id="3.40.30.10">
    <property type="entry name" value="Glutaredoxin"/>
    <property type="match status" value="1"/>
</dbReference>
<evidence type="ECO:0000313" key="3">
    <source>
        <dbReference type="Proteomes" id="UP000317940"/>
    </source>
</evidence>
<feature type="domain" description="Thioredoxin" evidence="1">
    <location>
        <begin position="50"/>
        <end position="214"/>
    </location>
</feature>
<evidence type="ECO:0000259" key="1">
    <source>
        <dbReference type="PROSITE" id="PS51352"/>
    </source>
</evidence>
<dbReference type="Proteomes" id="UP000317940">
    <property type="component" value="Unassembled WGS sequence"/>
</dbReference>
<dbReference type="PROSITE" id="PS51352">
    <property type="entry name" value="THIOREDOXIN_2"/>
    <property type="match status" value="1"/>
</dbReference>
<dbReference type="InterPro" id="IPR036249">
    <property type="entry name" value="Thioredoxin-like_sf"/>
</dbReference>
<keyword evidence="3" id="KW-1185">Reference proteome</keyword>
<dbReference type="InterPro" id="IPR013766">
    <property type="entry name" value="Thioredoxin_domain"/>
</dbReference>
<sequence>MPITPSPFHPHETRLPGETPEYRAARDAVQLAEIDLMRRREGVAELRRALPPGPAVTDYTFLEGPAFLDQGDLPVQPVRLSSLFTGPDRPLLVYQFMYGKQQVDPCPMCTMWLDGFNGIAHHVLRNADFAVVAAADPEPLRAHARRRGWDRLRLLSCGGNTFKYDLGSEDRAGHQDSTVSVFTRDPDGTVRHRYSVHPRLDADLPERGIDLLSPVWHLLDLTPRGRGEWYPGLDY</sequence>
<name>A0A561ULI3_9ACTN</name>
<dbReference type="EMBL" id="VIWT01000001">
    <property type="protein sequence ID" value="TWG00232.1"/>
    <property type="molecule type" value="Genomic_DNA"/>
</dbReference>
<gene>
    <name evidence="2" type="ORF">FHX73_114105</name>
</gene>
<dbReference type="InterPro" id="IPR010296">
    <property type="entry name" value="DUF899_thioredox"/>
</dbReference>
<protein>
    <submittedName>
        <fullName evidence="2">Putative dithiol-disulfide oxidoreductase (DUF899 family)</fullName>
    </submittedName>
</protein>
<dbReference type="OrthoDB" id="4721017at2"/>
<dbReference type="Pfam" id="PF05988">
    <property type="entry name" value="DUF899"/>
    <property type="match status" value="1"/>
</dbReference>
<comment type="caution">
    <text evidence="2">The sequence shown here is derived from an EMBL/GenBank/DDBJ whole genome shotgun (WGS) entry which is preliminary data.</text>
</comment>